<name>A0ABS6Z505_9ACTN</name>
<feature type="non-terminal residue" evidence="3">
    <location>
        <position position="190"/>
    </location>
</feature>
<gene>
    <name evidence="3" type="ORF">GPJ59_13180</name>
</gene>
<accession>A0ABS6Z505</accession>
<feature type="signal peptide" evidence="2">
    <location>
        <begin position="1"/>
        <end position="32"/>
    </location>
</feature>
<keyword evidence="2" id="KW-0732">Signal</keyword>
<organism evidence="3 4">
    <name type="scientific">Streptomyces bambusae</name>
    <dbReference type="NCBI Taxonomy" id="1550616"/>
    <lineage>
        <taxon>Bacteria</taxon>
        <taxon>Bacillati</taxon>
        <taxon>Actinomycetota</taxon>
        <taxon>Actinomycetes</taxon>
        <taxon>Kitasatosporales</taxon>
        <taxon>Streptomycetaceae</taxon>
        <taxon>Streptomyces</taxon>
    </lineage>
</organism>
<keyword evidence="4" id="KW-1185">Reference proteome</keyword>
<reference evidence="3 4" key="1">
    <citation type="submission" date="2019-12" db="EMBL/GenBank/DDBJ databases">
        <title>Genome sequence of Streptomyces bambusae.</title>
        <authorList>
            <person name="Bansal K."/>
            <person name="Choksket S."/>
            <person name="Korpole S."/>
            <person name="Patil P.B."/>
        </authorList>
    </citation>
    <scope>NUCLEOTIDE SEQUENCE [LARGE SCALE GENOMIC DNA]</scope>
    <source>
        <strain evidence="3 4">SK60</strain>
    </source>
</reference>
<evidence type="ECO:0000313" key="4">
    <source>
        <dbReference type="Proteomes" id="UP000812013"/>
    </source>
</evidence>
<dbReference type="Proteomes" id="UP000812013">
    <property type="component" value="Unassembled WGS sequence"/>
</dbReference>
<proteinExistence type="predicted"/>
<feature type="chain" id="PRO_5046308230" description="Secreted protein" evidence="2">
    <location>
        <begin position="33"/>
        <end position="190"/>
    </location>
</feature>
<protein>
    <recommendedName>
        <fullName evidence="5">Secreted protein</fullName>
    </recommendedName>
</protein>
<feature type="region of interest" description="Disordered" evidence="1">
    <location>
        <begin position="120"/>
        <end position="147"/>
    </location>
</feature>
<evidence type="ECO:0000256" key="2">
    <source>
        <dbReference type="SAM" id="SignalP"/>
    </source>
</evidence>
<evidence type="ECO:0008006" key="5">
    <source>
        <dbReference type="Google" id="ProtNLM"/>
    </source>
</evidence>
<evidence type="ECO:0000313" key="3">
    <source>
        <dbReference type="EMBL" id="MBW5482807.1"/>
    </source>
</evidence>
<feature type="compositionally biased region" description="Basic and acidic residues" evidence="1">
    <location>
        <begin position="133"/>
        <end position="147"/>
    </location>
</feature>
<comment type="caution">
    <text evidence="3">The sequence shown here is derived from an EMBL/GenBank/DDBJ whole genome shotgun (WGS) entry which is preliminary data.</text>
</comment>
<sequence length="190" mass="19365">MHLSRTHHRHAVGAAVCALLFALTAGPGGAQALALSSAGAGARDTSAACRSSAPRLDRTDEGSRCLSVSLRLSEVPALGGTARIDIEVGTAGRDTGVRLDVQLPAGLEWVTAPAGLHTATHPSLTPAHGGRVHRAEGAGRTGHDRPWRLSGSVRAVAQGPAGIRATATSTGDAEETDSDFVFLTVGVRQS</sequence>
<evidence type="ECO:0000256" key="1">
    <source>
        <dbReference type="SAM" id="MobiDB-lite"/>
    </source>
</evidence>
<dbReference type="EMBL" id="WTFF01000074">
    <property type="protein sequence ID" value="MBW5482807.1"/>
    <property type="molecule type" value="Genomic_DNA"/>
</dbReference>